<proteinExistence type="predicted"/>
<feature type="transmembrane region" description="Helical" evidence="1">
    <location>
        <begin position="59"/>
        <end position="79"/>
    </location>
</feature>
<evidence type="ECO:0008006" key="4">
    <source>
        <dbReference type="Google" id="ProtNLM"/>
    </source>
</evidence>
<dbReference type="RefSeq" id="WP_259655833.1">
    <property type="nucleotide sequence ID" value="NZ_BPEU01000001.1"/>
</dbReference>
<keyword evidence="1" id="KW-0812">Transmembrane</keyword>
<evidence type="ECO:0000313" key="3">
    <source>
        <dbReference type="Proteomes" id="UP000773469"/>
    </source>
</evidence>
<evidence type="ECO:0000256" key="1">
    <source>
        <dbReference type="SAM" id="Phobius"/>
    </source>
</evidence>
<protein>
    <recommendedName>
        <fullName evidence="4">PAS domain-containing protein</fullName>
    </recommendedName>
</protein>
<name>A0ABQ4NTQ2_SHECO</name>
<keyword evidence="3" id="KW-1185">Reference proteome</keyword>
<gene>
    <name evidence="2" type="ORF">TUM3794_00010</name>
</gene>
<keyword evidence="1" id="KW-1133">Transmembrane helix</keyword>
<dbReference type="SUPFAM" id="SSF55785">
    <property type="entry name" value="PYP-like sensor domain (PAS domain)"/>
    <property type="match status" value="1"/>
</dbReference>
<comment type="caution">
    <text evidence="2">The sequence shown here is derived from an EMBL/GenBank/DDBJ whole genome shotgun (WGS) entry which is preliminary data.</text>
</comment>
<accession>A0ABQ4NTQ2</accession>
<dbReference type="Proteomes" id="UP000773469">
    <property type="component" value="Unassembled WGS sequence"/>
</dbReference>
<dbReference type="EMBL" id="BPEU01000001">
    <property type="protein sequence ID" value="GIU34143.1"/>
    <property type="molecule type" value="Genomic_DNA"/>
</dbReference>
<sequence>MYDIQSQLPQDLLQFIAGDSHLLQMTIDTLPVPIFYKDVQGIYLGCNKAFEDFIKCNSVGINCGWLFISCFISFISIRLGRGKEM</sequence>
<evidence type="ECO:0000313" key="2">
    <source>
        <dbReference type="EMBL" id="GIU34143.1"/>
    </source>
</evidence>
<dbReference type="InterPro" id="IPR035965">
    <property type="entry name" value="PAS-like_dom_sf"/>
</dbReference>
<reference evidence="2 3" key="1">
    <citation type="submission" date="2021-05" db="EMBL/GenBank/DDBJ databases">
        <title>Molecular characterization for Shewanella algae harboring chromosomal blaOXA-55-like strains isolated from clinical and environment sample.</title>
        <authorList>
            <person name="Ohama Y."/>
            <person name="Aoki K."/>
            <person name="Harada S."/>
            <person name="Moriya K."/>
            <person name="Ishii Y."/>
            <person name="Tateda K."/>
        </authorList>
    </citation>
    <scope>NUCLEOTIDE SEQUENCE [LARGE SCALE GENOMIC DNA]</scope>
    <source>
        <strain evidence="2 3">MBTL60-118</strain>
    </source>
</reference>
<organism evidence="2 3">
    <name type="scientific">Shewanella colwelliana</name>
    <name type="common">Alteromonas colwelliana</name>
    <dbReference type="NCBI Taxonomy" id="23"/>
    <lineage>
        <taxon>Bacteria</taxon>
        <taxon>Pseudomonadati</taxon>
        <taxon>Pseudomonadota</taxon>
        <taxon>Gammaproteobacteria</taxon>
        <taxon>Alteromonadales</taxon>
        <taxon>Shewanellaceae</taxon>
        <taxon>Shewanella</taxon>
    </lineage>
</organism>
<keyword evidence="1" id="KW-0472">Membrane</keyword>